<dbReference type="NCBIfam" id="TIGR02937">
    <property type="entry name" value="sigma70-ECF"/>
    <property type="match status" value="1"/>
</dbReference>
<evidence type="ECO:0000256" key="2">
    <source>
        <dbReference type="ARBA" id="ARBA00023015"/>
    </source>
</evidence>
<keyword evidence="5" id="KW-0804">Transcription</keyword>
<sequence length="163" mass="18563">MDANEFDAFYRASFNKLVGQIYAMCGNLAEAQEAVQEAFIRAWDHRRKLDKDLGPEAWVRTTAYRLAVSNWRKSSRARRQPDRALESRGSVEPGPDRILIDEALAKLPEQQRRVIILHHLCDMSVEDVAAEIGAPSGTVKARLARGREQLARLLHSEKEFRHA</sequence>
<evidence type="ECO:0000313" key="9">
    <source>
        <dbReference type="Proteomes" id="UP000199475"/>
    </source>
</evidence>
<accession>A0A1G9JE50</accession>
<dbReference type="Pfam" id="PF08281">
    <property type="entry name" value="Sigma70_r4_2"/>
    <property type="match status" value="1"/>
</dbReference>
<reference evidence="8 9" key="1">
    <citation type="submission" date="2016-10" db="EMBL/GenBank/DDBJ databases">
        <authorList>
            <person name="de Groot N.N."/>
        </authorList>
    </citation>
    <scope>NUCLEOTIDE SEQUENCE [LARGE SCALE GENOMIC DNA]</scope>
    <source>
        <strain evidence="8 9">CGMCC 1.9159</strain>
    </source>
</reference>
<dbReference type="SUPFAM" id="SSF88946">
    <property type="entry name" value="Sigma2 domain of RNA polymerase sigma factors"/>
    <property type="match status" value="1"/>
</dbReference>
<dbReference type="InterPro" id="IPR014284">
    <property type="entry name" value="RNA_pol_sigma-70_dom"/>
</dbReference>
<keyword evidence="4" id="KW-0238">DNA-binding</keyword>
<dbReference type="Pfam" id="PF04542">
    <property type="entry name" value="Sigma70_r2"/>
    <property type="match status" value="1"/>
</dbReference>
<keyword evidence="2" id="KW-0805">Transcription regulation</keyword>
<name>A0A1G9JE50_9ACTN</name>
<evidence type="ECO:0000256" key="3">
    <source>
        <dbReference type="ARBA" id="ARBA00023082"/>
    </source>
</evidence>
<comment type="similarity">
    <text evidence="1">Belongs to the sigma-70 factor family. ECF subfamily.</text>
</comment>
<dbReference type="AlphaFoldDB" id="A0A1G9JE50"/>
<dbReference type="NCBIfam" id="TIGR02983">
    <property type="entry name" value="SigE-fam_strep"/>
    <property type="match status" value="1"/>
</dbReference>
<dbReference type="Gene3D" id="1.10.10.10">
    <property type="entry name" value="Winged helix-like DNA-binding domain superfamily/Winged helix DNA-binding domain"/>
    <property type="match status" value="1"/>
</dbReference>
<gene>
    <name evidence="8" type="ORF">SAMN04488242_1180</name>
</gene>
<protein>
    <submittedName>
        <fullName evidence="8">RNA polymerase sigma-70 factor, ECF subfamily</fullName>
    </submittedName>
</protein>
<evidence type="ECO:0000259" key="6">
    <source>
        <dbReference type="Pfam" id="PF04542"/>
    </source>
</evidence>
<dbReference type="InterPro" id="IPR013325">
    <property type="entry name" value="RNA_pol_sigma_r2"/>
</dbReference>
<keyword evidence="9" id="KW-1185">Reference proteome</keyword>
<dbReference type="InterPro" id="IPR036388">
    <property type="entry name" value="WH-like_DNA-bd_sf"/>
</dbReference>
<dbReference type="GO" id="GO:0003677">
    <property type="term" value="F:DNA binding"/>
    <property type="evidence" value="ECO:0007669"/>
    <property type="project" value="UniProtKB-KW"/>
</dbReference>
<dbReference type="InterPro" id="IPR013324">
    <property type="entry name" value="RNA_pol_sigma_r3/r4-like"/>
</dbReference>
<evidence type="ECO:0000256" key="1">
    <source>
        <dbReference type="ARBA" id="ARBA00010641"/>
    </source>
</evidence>
<dbReference type="EMBL" id="FNGP01000002">
    <property type="protein sequence ID" value="SDL35413.1"/>
    <property type="molecule type" value="Genomic_DNA"/>
</dbReference>
<dbReference type="InterPro" id="IPR014325">
    <property type="entry name" value="RNA_pol_sigma-E_actinobac"/>
</dbReference>
<dbReference type="InterPro" id="IPR013249">
    <property type="entry name" value="RNA_pol_sigma70_r4_t2"/>
</dbReference>
<dbReference type="InterPro" id="IPR007627">
    <property type="entry name" value="RNA_pol_sigma70_r2"/>
</dbReference>
<evidence type="ECO:0000256" key="4">
    <source>
        <dbReference type="ARBA" id="ARBA00023125"/>
    </source>
</evidence>
<dbReference type="STRING" id="686624.SAMN04488242_1180"/>
<dbReference type="CDD" id="cd06171">
    <property type="entry name" value="Sigma70_r4"/>
    <property type="match status" value="1"/>
</dbReference>
<dbReference type="OrthoDB" id="3777963at2"/>
<dbReference type="RefSeq" id="WP_093249895.1">
    <property type="nucleotide sequence ID" value="NZ_FNGP01000002.1"/>
</dbReference>
<evidence type="ECO:0000259" key="7">
    <source>
        <dbReference type="Pfam" id="PF08281"/>
    </source>
</evidence>
<dbReference type="Proteomes" id="UP000199475">
    <property type="component" value="Unassembled WGS sequence"/>
</dbReference>
<dbReference type="InterPro" id="IPR039425">
    <property type="entry name" value="RNA_pol_sigma-70-like"/>
</dbReference>
<dbReference type="GO" id="GO:0016987">
    <property type="term" value="F:sigma factor activity"/>
    <property type="evidence" value="ECO:0007669"/>
    <property type="project" value="UniProtKB-KW"/>
</dbReference>
<proteinExistence type="inferred from homology"/>
<dbReference type="Gene3D" id="1.10.1740.10">
    <property type="match status" value="1"/>
</dbReference>
<feature type="domain" description="RNA polymerase sigma-70 region 2" evidence="6">
    <location>
        <begin position="10"/>
        <end position="76"/>
    </location>
</feature>
<organism evidence="8 9">
    <name type="scientific">Tessaracoccus oleiagri</name>
    <dbReference type="NCBI Taxonomy" id="686624"/>
    <lineage>
        <taxon>Bacteria</taxon>
        <taxon>Bacillati</taxon>
        <taxon>Actinomycetota</taxon>
        <taxon>Actinomycetes</taxon>
        <taxon>Propionibacteriales</taxon>
        <taxon>Propionibacteriaceae</taxon>
        <taxon>Tessaracoccus</taxon>
    </lineage>
</organism>
<dbReference type="PANTHER" id="PTHR43133:SF50">
    <property type="entry name" value="ECF RNA POLYMERASE SIGMA FACTOR SIGM"/>
    <property type="match status" value="1"/>
</dbReference>
<feature type="domain" description="RNA polymerase sigma factor 70 region 4 type 2" evidence="7">
    <location>
        <begin position="99"/>
        <end position="150"/>
    </location>
</feature>
<evidence type="ECO:0000256" key="5">
    <source>
        <dbReference type="ARBA" id="ARBA00023163"/>
    </source>
</evidence>
<evidence type="ECO:0000313" key="8">
    <source>
        <dbReference type="EMBL" id="SDL35413.1"/>
    </source>
</evidence>
<dbReference type="PANTHER" id="PTHR43133">
    <property type="entry name" value="RNA POLYMERASE ECF-TYPE SIGMA FACTO"/>
    <property type="match status" value="1"/>
</dbReference>
<keyword evidence="3" id="KW-0731">Sigma factor</keyword>
<dbReference type="GO" id="GO:0006352">
    <property type="term" value="P:DNA-templated transcription initiation"/>
    <property type="evidence" value="ECO:0007669"/>
    <property type="project" value="InterPro"/>
</dbReference>
<dbReference type="SUPFAM" id="SSF88659">
    <property type="entry name" value="Sigma3 and sigma4 domains of RNA polymerase sigma factors"/>
    <property type="match status" value="1"/>
</dbReference>